<keyword evidence="3" id="KW-1185">Reference proteome</keyword>
<dbReference type="GO" id="GO:0016747">
    <property type="term" value="F:acyltransferase activity, transferring groups other than amino-acyl groups"/>
    <property type="evidence" value="ECO:0007669"/>
    <property type="project" value="InterPro"/>
</dbReference>
<name>A0A9W6GMF1_9FUSO</name>
<gene>
    <name evidence="2" type="ORF">PM10SUCC1_20180</name>
</gene>
<evidence type="ECO:0000313" key="2">
    <source>
        <dbReference type="EMBL" id="GLI56504.1"/>
    </source>
</evidence>
<evidence type="ECO:0000313" key="3">
    <source>
        <dbReference type="Proteomes" id="UP001144471"/>
    </source>
</evidence>
<sequence length="172" mass="19215">MNIVIRQEGIEDHKVVYNLVEKAFKEAEHTDGNEQNLVEALRRGRAFVPELSLVAEVEKEVAGHILFTEARIGKDTLLVLAPVSVLPEYQGKGVGGRLIEEGHRIARELGYRGIVLLGYPAYYSKFGYLPSVTYGIKSPFEVPEEFFMAVELEEGSLKGVEGMLEFPEEFGI</sequence>
<evidence type="ECO:0000259" key="1">
    <source>
        <dbReference type="PROSITE" id="PS51186"/>
    </source>
</evidence>
<organism evidence="2 3">
    <name type="scientific">Propionigenium maris DSM 9537</name>
    <dbReference type="NCBI Taxonomy" id="1123000"/>
    <lineage>
        <taxon>Bacteria</taxon>
        <taxon>Fusobacteriati</taxon>
        <taxon>Fusobacteriota</taxon>
        <taxon>Fusobacteriia</taxon>
        <taxon>Fusobacteriales</taxon>
        <taxon>Fusobacteriaceae</taxon>
        <taxon>Propionigenium</taxon>
    </lineage>
</organism>
<dbReference type="CDD" id="cd04301">
    <property type="entry name" value="NAT_SF"/>
    <property type="match status" value="1"/>
</dbReference>
<accession>A0A9W6GMF1</accession>
<dbReference type="InterPro" id="IPR000182">
    <property type="entry name" value="GNAT_dom"/>
</dbReference>
<reference evidence="2" key="1">
    <citation type="submission" date="2022-12" db="EMBL/GenBank/DDBJ databases">
        <title>Reference genome sequencing for broad-spectrum identification of bacterial and archaeal isolates by mass spectrometry.</title>
        <authorList>
            <person name="Sekiguchi Y."/>
            <person name="Tourlousse D.M."/>
        </authorList>
    </citation>
    <scope>NUCLEOTIDE SEQUENCE</scope>
    <source>
        <strain evidence="2">10succ1</strain>
    </source>
</reference>
<feature type="domain" description="N-acetyltransferase" evidence="1">
    <location>
        <begin position="3"/>
        <end position="153"/>
    </location>
</feature>
<protein>
    <submittedName>
        <fullName evidence="2">N-acetyltransferase</fullName>
    </submittedName>
</protein>
<dbReference type="RefSeq" id="WP_281835689.1">
    <property type="nucleotide sequence ID" value="NZ_BSDY01000008.1"/>
</dbReference>
<dbReference type="Pfam" id="PF00583">
    <property type="entry name" value="Acetyltransf_1"/>
    <property type="match status" value="1"/>
</dbReference>
<dbReference type="Proteomes" id="UP001144471">
    <property type="component" value="Unassembled WGS sequence"/>
</dbReference>
<dbReference type="InterPro" id="IPR016181">
    <property type="entry name" value="Acyl_CoA_acyltransferase"/>
</dbReference>
<dbReference type="SUPFAM" id="SSF55729">
    <property type="entry name" value="Acyl-CoA N-acyltransferases (Nat)"/>
    <property type="match status" value="1"/>
</dbReference>
<dbReference type="EMBL" id="BSDY01000008">
    <property type="protein sequence ID" value="GLI56504.1"/>
    <property type="molecule type" value="Genomic_DNA"/>
</dbReference>
<comment type="caution">
    <text evidence="2">The sequence shown here is derived from an EMBL/GenBank/DDBJ whole genome shotgun (WGS) entry which is preliminary data.</text>
</comment>
<dbReference type="AlphaFoldDB" id="A0A9W6GMF1"/>
<dbReference type="Gene3D" id="3.40.630.30">
    <property type="match status" value="1"/>
</dbReference>
<dbReference type="PROSITE" id="PS51186">
    <property type="entry name" value="GNAT"/>
    <property type="match status" value="1"/>
</dbReference>
<proteinExistence type="predicted"/>